<dbReference type="InterPro" id="IPR051714">
    <property type="entry name" value="Znf_CCHC_NABP"/>
</dbReference>
<feature type="domain" description="CCHC-type" evidence="3">
    <location>
        <begin position="220"/>
        <end position="236"/>
    </location>
</feature>
<accession>A0A9P4WIE5</accession>
<evidence type="ECO:0000259" key="3">
    <source>
        <dbReference type="PROSITE" id="PS50158"/>
    </source>
</evidence>
<keyword evidence="5" id="KW-1185">Reference proteome</keyword>
<evidence type="ECO:0000256" key="2">
    <source>
        <dbReference type="SAM" id="MobiDB-lite"/>
    </source>
</evidence>
<evidence type="ECO:0000313" key="4">
    <source>
        <dbReference type="EMBL" id="KAF3033072.1"/>
    </source>
</evidence>
<keyword evidence="1" id="KW-0479">Metal-binding</keyword>
<dbReference type="PANTHER" id="PTHR23002">
    <property type="entry name" value="ZINC FINGER CCHC DOMAIN CONTAINING PROTEIN"/>
    <property type="match status" value="1"/>
</dbReference>
<feature type="domain" description="CCHC-type" evidence="3">
    <location>
        <begin position="200"/>
        <end position="215"/>
    </location>
</feature>
<dbReference type="SMART" id="SM00343">
    <property type="entry name" value="ZnF_C2HC"/>
    <property type="match status" value="6"/>
</dbReference>
<protein>
    <recommendedName>
        <fullName evidence="3">CCHC-type domain-containing protein</fullName>
    </recommendedName>
</protein>
<dbReference type="SUPFAM" id="SSF57756">
    <property type="entry name" value="Retrovirus zinc finger-like domains"/>
    <property type="match status" value="4"/>
</dbReference>
<dbReference type="PROSITE" id="PS50158">
    <property type="entry name" value="ZF_CCHC"/>
    <property type="match status" value="6"/>
</dbReference>
<feature type="domain" description="CCHC-type" evidence="3">
    <location>
        <begin position="244"/>
        <end position="260"/>
    </location>
</feature>
<dbReference type="InterPro" id="IPR001878">
    <property type="entry name" value="Znf_CCHC"/>
</dbReference>
<dbReference type="Proteomes" id="UP000758155">
    <property type="component" value="Unassembled WGS sequence"/>
</dbReference>
<feature type="region of interest" description="Disordered" evidence="2">
    <location>
        <begin position="1"/>
        <end position="21"/>
    </location>
</feature>
<dbReference type="InterPro" id="IPR036875">
    <property type="entry name" value="Znf_CCHC_sf"/>
</dbReference>
<feature type="compositionally biased region" description="Basic and acidic residues" evidence="2">
    <location>
        <begin position="56"/>
        <end position="70"/>
    </location>
</feature>
<dbReference type="AlphaFoldDB" id="A0A9P4WIE5"/>
<feature type="region of interest" description="Disordered" evidence="2">
    <location>
        <begin position="45"/>
        <end position="73"/>
    </location>
</feature>
<dbReference type="Pfam" id="PF14392">
    <property type="entry name" value="zf-CCHC_4"/>
    <property type="match status" value="1"/>
</dbReference>
<keyword evidence="1" id="KW-0863">Zinc-finger</keyword>
<feature type="domain" description="CCHC-type" evidence="3">
    <location>
        <begin position="146"/>
        <end position="161"/>
    </location>
</feature>
<feature type="domain" description="CCHC-type" evidence="3">
    <location>
        <begin position="171"/>
        <end position="186"/>
    </location>
</feature>
<reference evidence="4" key="1">
    <citation type="submission" date="2019-04" db="EMBL/GenBank/DDBJ databases">
        <title>Sequencing of skin fungus with MAO and IRED activity.</title>
        <authorList>
            <person name="Marsaioli A.J."/>
            <person name="Bonatto J.M.C."/>
            <person name="Reis Junior O."/>
        </authorList>
    </citation>
    <scope>NUCLEOTIDE SEQUENCE</scope>
    <source>
        <strain evidence="4">28M1</strain>
    </source>
</reference>
<feature type="domain" description="CCHC-type" evidence="3">
    <location>
        <begin position="121"/>
        <end position="136"/>
    </location>
</feature>
<sequence length="327" mass="34043">MARVQLLTLPPGMSSEPYHKGKEKVGQKTLCETCDRVIMSRDWPAHQNSKGHRNKKEAIKDKENLKKNNDGTDTWVADTSNFTLDAGFGLASPDSGWGNSGSGEAFGTSSTGNKTSGGQGCFKCGETGHRKADCPQGGSGGGGQGCFKCGEVGHRKADCPQGGSGGGGKACFNCGNEGHRKTECPEPLKPRAGGGGGRTCFNCLQPGHNISDCPKPRVERCRNCDAVGHMSRECDKPKDWSRVKCTNCSKHGHGAKRCPEPEATGDAYGDGSNGWDAPADSGVAVGGWDNAGAEPSTAAGVWAGDDFGSDAGTGESWADQATAEAQW</sequence>
<dbReference type="InterPro" id="IPR025836">
    <property type="entry name" value="Zn_knuckle_CX2CX4HX4C"/>
</dbReference>
<dbReference type="Gene3D" id="4.10.60.10">
    <property type="entry name" value="Zinc finger, CCHC-type"/>
    <property type="match status" value="4"/>
</dbReference>
<dbReference type="GO" id="GO:0008270">
    <property type="term" value="F:zinc ion binding"/>
    <property type="evidence" value="ECO:0007669"/>
    <property type="project" value="UniProtKB-KW"/>
</dbReference>
<gene>
    <name evidence="4" type="ORF">E8E12_001851</name>
</gene>
<feature type="region of interest" description="Disordered" evidence="2">
    <location>
        <begin position="269"/>
        <end position="327"/>
    </location>
</feature>
<comment type="caution">
    <text evidence="4">The sequence shown here is derived from an EMBL/GenBank/DDBJ whole genome shotgun (WGS) entry which is preliminary data.</text>
</comment>
<name>A0A9P4WIE5_9PLEO</name>
<dbReference type="EMBL" id="SWKV01000087">
    <property type="protein sequence ID" value="KAF3033072.1"/>
    <property type="molecule type" value="Genomic_DNA"/>
</dbReference>
<organism evidence="4 5">
    <name type="scientific">Didymella heteroderae</name>
    <dbReference type="NCBI Taxonomy" id="1769908"/>
    <lineage>
        <taxon>Eukaryota</taxon>
        <taxon>Fungi</taxon>
        <taxon>Dikarya</taxon>
        <taxon>Ascomycota</taxon>
        <taxon>Pezizomycotina</taxon>
        <taxon>Dothideomycetes</taxon>
        <taxon>Pleosporomycetidae</taxon>
        <taxon>Pleosporales</taxon>
        <taxon>Pleosporineae</taxon>
        <taxon>Didymellaceae</taxon>
        <taxon>Didymella</taxon>
    </lineage>
</organism>
<dbReference type="GO" id="GO:0003676">
    <property type="term" value="F:nucleic acid binding"/>
    <property type="evidence" value="ECO:0007669"/>
    <property type="project" value="InterPro"/>
</dbReference>
<dbReference type="OrthoDB" id="8026949at2759"/>
<proteinExistence type="predicted"/>
<evidence type="ECO:0000256" key="1">
    <source>
        <dbReference type="PROSITE-ProRule" id="PRU00047"/>
    </source>
</evidence>
<feature type="region of interest" description="Disordered" evidence="2">
    <location>
        <begin position="93"/>
        <end position="116"/>
    </location>
</feature>
<evidence type="ECO:0000313" key="5">
    <source>
        <dbReference type="Proteomes" id="UP000758155"/>
    </source>
</evidence>
<dbReference type="Pfam" id="PF00098">
    <property type="entry name" value="zf-CCHC"/>
    <property type="match status" value="5"/>
</dbReference>
<keyword evidence="1" id="KW-0862">Zinc</keyword>